<dbReference type="PROSITE" id="PS52016">
    <property type="entry name" value="TONB_DEPENDENT_REC_3"/>
    <property type="match status" value="1"/>
</dbReference>
<evidence type="ECO:0000256" key="9">
    <source>
        <dbReference type="ARBA" id="ARBA00023136"/>
    </source>
</evidence>
<feature type="chain" id="PRO_5041452582" evidence="13">
    <location>
        <begin position="27"/>
        <end position="811"/>
    </location>
</feature>
<dbReference type="Pfam" id="PF00593">
    <property type="entry name" value="TonB_dep_Rec_b-barrel"/>
    <property type="match status" value="1"/>
</dbReference>
<keyword evidence="2 11" id="KW-0813">Transport</keyword>
<dbReference type="Pfam" id="PF07715">
    <property type="entry name" value="Plug"/>
    <property type="match status" value="1"/>
</dbReference>
<comment type="subcellular location">
    <subcellularLocation>
        <location evidence="1 11">Cell outer membrane</location>
        <topology evidence="1 11">Multi-pass membrane protein</topology>
    </subcellularLocation>
</comment>
<dbReference type="GO" id="GO:0009279">
    <property type="term" value="C:cell outer membrane"/>
    <property type="evidence" value="ECO:0007669"/>
    <property type="project" value="UniProtKB-SubCell"/>
</dbReference>
<keyword evidence="5 11" id="KW-0812">Transmembrane</keyword>
<dbReference type="InterPro" id="IPR012910">
    <property type="entry name" value="Plug_dom"/>
</dbReference>
<keyword evidence="17" id="KW-1185">Reference proteome</keyword>
<name>A0AA41ZB67_9SPHN</name>
<evidence type="ECO:0000256" key="4">
    <source>
        <dbReference type="ARBA" id="ARBA00022496"/>
    </source>
</evidence>
<evidence type="ECO:0000256" key="6">
    <source>
        <dbReference type="ARBA" id="ARBA00023004"/>
    </source>
</evidence>
<accession>A0AA41ZB67</accession>
<dbReference type="InterPro" id="IPR000531">
    <property type="entry name" value="Beta-barrel_TonB"/>
</dbReference>
<evidence type="ECO:0000259" key="14">
    <source>
        <dbReference type="Pfam" id="PF00593"/>
    </source>
</evidence>
<keyword evidence="6" id="KW-0408">Iron</keyword>
<sequence length="811" mass="87675">MSIVSQARLRLLAGAALIALPAVAHAAPAPAADAAAAPAEAPADTAADANGGLQDVVVTATKRETNLQKTPIAISVVDPQVMKDRHVQSLLDLADGGVPSLRIATFEARQSALTVGIRGIVPFDANQTARDQGVGVYIDGVYLGRQQGLNAALFDVERIEVLRGPQGTLFGRNTEGGAVSIVTRAPTGEFGGRVSAGVGNYGGYNGELHLNLPAIANISFKIDGLVQHQDALVKNPLPGNYGWGYYNRYGGRITALWKPVDGLSVELSYDRARDENTPFYSQLVNYNPKNLPVATLAQINANNGKLPAGMIAPLSPLVKVSGDKRMDVADIGVPQQLSVDKTDGFAATIRYKASPDIELRSITAWRGVTTDQWDNSGGAHRTVFLPNAKFSRYSLSWLHQRQFSQELQAVGSLPNLDYAAGLYYFTERAQEEAATPSTNQWNADGTGYTVLSPVVTGPITSGNQGWAPDNWFRQRGSWARARSYAAFAQATYTPEGLDMFHLTVGGRYTKDKRYGRLYLVSGAATPWEFRFDKSRFDPMVTLAVDAAQGVNLYAKYSTGYRAGGANDRSSNFGAFGPESVKAYEVGAKMDLLDHRVRLNLAGYIMDRSGTQIDFDHVDTNPFLPGTSTPNPTFNLHTEDTANAPGNSKIRGVEAELTVKPVDGLTMGASYAYTYTHIPPTPNPQDAGKLTQVFVVFTPRNAASGFVDYEMPVGGGDTKIRLHLDANYASSMYSFQNEATKTQPSFVVNGRIALTDIQLNDHGQKFTLAVWSRNLFNETHIYRRSSANAAVLGDYANFNPPRTFGVEGSVNF</sequence>
<dbReference type="PANTHER" id="PTHR32552">
    <property type="entry name" value="FERRICHROME IRON RECEPTOR-RELATED"/>
    <property type="match status" value="1"/>
</dbReference>
<comment type="similarity">
    <text evidence="11 12">Belongs to the TonB-dependent receptor family.</text>
</comment>
<protein>
    <submittedName>
        <fullName evidence="16">TonB-dependent receptor</fullName>
    </submittedName>
</protein>
<dbReference type="SUPFAM" id="SSF56935">
    <property type="entry name" value="Porins"/>
    <property type="match status" value="1"/>
</dbReference>
<dbReference type="InterPro" id="IPR039426">
    <property type="entry name" value="TonB-dep_rcpt-like"/>
</dbReference>
<evidence type="ECO:0000256" key="10">
    <source>
        <dbReference type="ARBA" id="ARBA00023237"/>
    </source>
</evidence>
<gene>
    <name evidence="16" type="ORF">NEE01_18865</name>
</gene>
<evidence type="ECO:0000313" key="16">
    <source>
        <dbReference type="EMBL" id="MCW6536845.1"/>
    </source>
</evidence>
<evidence type="ECO:0000256" key="5">
    <source>
        <dbReference type="ARBA" id="ARBA00022692"/>
    </source>
</evidence>
<keyword evidence="16" id="KW-0675">Receptor</keyword>
<evidence type="ECO:0000256" key="1">
    <source>
        <dbReference type="ARBA" id="ARBA00004571"/>
    </source>
</evidence>
<keyword evidence="3 11" id="KW-1134">Transmembrane beta strand</keyword>
<evidence type="ECO:0000256" key="12">
    <source>
        <dbReference type="RuleBase" id="RU003357"/>
    </source>
</evidence>
<keyword evidence="7" id="KW-0406">Ion transport</keyword>
<comment type="caution">
    <text evidence="16">The sequence shown here is derived from an EMBL/GenBank/DDBJ whole genome shotgun (WGS) entry which is preliminary data.</text>
</comment>
<feature type="domain" description="TonB-dependent receptor-like beta-barrel" evidence="14">
    <location>
        <begin position="348"/>
        <end position="774"/>
    </location>
</feature>
<evidence type="ECO:0000256" key="13">
    <source>
        <dbReference type="SAM" id="SignalP"/>
    </source>
</evidence>
<dbReference type="Gene3D" id="2.40.170.20">
    <property type="entry name" value="TonB-dependent receptor, beta-barrel domain"/>
    <property type="match status" value="1"/>
</dbReference>
<keyword evidence="10 11" id="KW-0998">Cell outer membrane</keyword>
<evidence type="ECO:0000256" key="2">
    <source>
        <dbReference type="ARBA" id="ARBA00022448"/>
    </source>
</evidence>
<dbReference type="InterPro" id="IPR036942">
    <property type="entry name" value="Beta-barrel_TonB_sf"/>
</dbReference>
<dbReference type="GO" id="GO:0006826">
    <property type="term" value="P:iron ion transport"/>
    <property type="evidence" value="ECO:0007669"/>
    <property type="project" value="UniProtKB-KW"/>
</dbReference>
<feature type="domain" description="TonB-dependent receptor plug" evidence="15">
    <location>
        <begin position="67"/>
        <end position="178"/>
    </location>
</feature>
<dbReference type="RefSeq" id="WP_265270624.1">
    <property type="nucleotide sequence ID" value="NZ_JANFAV010000016.1"/>
</dbReference>
<evidence type="ECO:0000256" key="8">
    <source>
        <dbReference type="ARBA" id="ARBA00023077"/>
    </source>
</evidence>
<keyword evidence="8 12" id="KW-0798">TonB box</keyword>
<dbReference type="AlphaFoldDB" id="A0AA41ZB67"/>
<evidence type="ECO:0000259" key="15">
    <source>
        <dbReference type="Pfam" id="PF07715"/>
    </source>
</evidence>
<evidence type="ECO:0000256" key="3">
    <source>
        <dbReference type="ARBA" id="ARBA00022452"/>
    </source>
</evidence>
<dbReference type="PANTHER" id="PTHR32552:SF81">
    <property type="entry name" value="TONB-DEPENDENT OUTER MEMBRANE RECEPTOR"/>
    <property type="match status" value="1"/>
</dbReference>
<evidence type="ECO:0000256" key="11">
    <source>
        <dbReference type="PROSITE-ProRule" id="PRU01360"/>
    </source>
</evidence>
<organism evidence="16 17">
    <name type="scientific">Sphingomonas lycopersici</name>
    <dbReference type="NCBI Taxonomy" id="2951807"/>
    <lineage>
        <taxon>Bacteria</taxon>
        <taxon>Pseudomonadati</taxon>
        <taxon>Pseudomonadota</taxon>
        <taxon>Alphaproteobacteria</taxon>
        <taxon>Sphingomonadales</taxon>
        <taxon>Sphingomonadaceae</taxon>
        <taxon>Sphingomonas</taxon>
    </lineage>
</organism>
<feature type="signal peptide" evidence="13">
    <location>
        <begin position="1"/>
        <end position="26"/>
    </location>
</feature>
<dbReference type="Proteomes" id="UP001165565">
    <property type="component" value="Unassembled WGS sequence"/>
</dbReference>
<dbReference type="EMBL" id="JANFAV010000016">
    <property type="protein sequence ID" value="MCW6536845.1"/>
    <property type="molecule type" value="Genomic_DNA"/>
</dbReference>
<evidence type="ECO:0000256" key="7">
    <source>
        <dbReference type="ARBA" id="ARBA00023065"/>
    </source>
</evidence>
<evidence type="ECO:0000313" key="17">
    <source>
        <dbReference type="Proteomes" id="UP001165565"/>
    </source>
</evidence>
<proteinExistence type="inferred from homology"/>
<keyword evidence="4" id="KW-0410">Iron transport</keyword>
<keyword evidence="9 11" id="KW-0472">Membrane</keyword>
<reference evidence="16" key="1">
    <citation type="submission" date="2022-06" db="EMBL/GenBank/DDBJ databases">
        <title>Sphingomonas sp. nov. isolated from rhizosphere soil of tomato.</title>
        <authorList>
            <person name="Dong H."/>
            <person name="Gao R."/>
        </authorList>
    </citation>
    <scope>NUCLEOTIDE SEQUENCE</scope>
    <source>
        <strain evidence="16">MMSM24</strain>
    </source>
</reference>
<keyword evidence="13" id="KW-0732">Signal</keyword>